<evidence type="ECO:0000256" key="5">
    <source>
        <dbReference type="SAM" id="Phobius"/>
    </source>
</evidence>
<dbReference type="EMBL" id="CP029347">
    <property type="protein sequence ID" value="AWL11554.1"/>
    <property type="molecule type" value="Genomic_DNA"/>
</dbReference>
<dbReference type="AlphaFoldDB" id="A0A2S2E1P1"/>
<evidence type="ECO:0000313" key="8">
    <source>
        <dbReference type="EMBL" id="AWL11554.1"/>
    </source>
</evidence>
<dbReference type="InterPro" id="IPR035965">
    <property type="entry name" value="PAS-like_dom_sf"/>
</dbReference>
<dbReference type="PROSITE" id="PS50111">
    <property type="entry name" value="CHEMOTAXIS_TRANSDUC_2"/>
    <property type="match status" value="1"/>
</dbReference>
<dbReference type="Gene3D" id="1.10.287.950">
    <property type="entry name" value="Methyl-accepting chemotaxis protein"/>
    <property type="match status" value="1"/>
</dbReference>
<reference evidence="8 9" key="1">
    <citation type="submission" date="2018-05" db="EMBL/GenBank/DDBJ databases">
        <title>Salinimonas sp. HMF8227 Genome sequencing and assembly.</title>
        <authorList>
            <person name="Kang H."/>
            <person name="Kang J."/>
            <person name="Cha I."/>
            <person name="Kim H."/>
            <person name="Joh K."/>
        </authorList>
    </citation>
    <scope>NUCLEOTIDE SEQUENCE [LARGE SCALE GENOMIC DNA]</scope>
    <source>
        <strain evidence="8 9">HMF8227</strain>
    </source>
</reference>
<dbReference type="PANTHER" id="PTHR32089:SF112">
    <property type="entry name" value="LYSOZYME-LIKE PROTEIN-RELATED"/>
    <property type="match status" value="1"/>
</dbReference>
<feature type="domain" description="Methyl-accepting transducer" evidence="6">
    <location>
        <begin position="248"/>
        <end position="484"/>
    </location>
</feature>
<dbReference type="InterPro" id="IPR004089">
    <property type="entry name" value="MCPsignal_dom"/>
</dbReference>
<dbReference type="RefSeq" id="WP_162558502.1">
    <property type="nucleotide sequence ID" value="NZ_CP029347.1"/>
</dbReference>
<dbReference type="Pfam" id="PF00015">
    <property type="entry name" value="MCPsignal"/>
    <property type="match status" value="1"/>
</dbReference>
<evidence type="ECO:0000259" key="6">
    <source>
        <dbReference type="PROSITE" id="PS50111"/>
    </source>
</evidence>
<dbReference type="Pfam" id="PF08447">
    <property type="entry name" value="PAS_3"/>
    <property type="match status" value="1"/>
</dbReference>
<dbReference type="SMART" id="SM00091">
    <property type="entry name" value="PAS"/>
    <property type="match status" value="1"/>
</dbReference>
<dbReference type="NCBIfam" id="TIGR00229">
    <property type="entry name" value="sensory_box"/>
    <property type="match status" value="1"/>
</dbReference>
<keyword evidence="5" id="KW-0812">Transmembrane</keyword>
<feature type="transmembrane region" description="Helical" evidence="5">
    <location>
        <begin position="174"/>
        <end position="194"/>
    </location>
</feature>
<accession>A0A2S2E1P1</accession>
<evidence type="ECO:0000313" key="9">
    <source>
        <dbReference type="Proteomes" id="UP000245728"/>
    </source>
</evidence>
<dbReference type="Gene3D" id="3.30.450.20">
    <property type="entry name" value="PAS domain"/>
    <property type="match status" value="1"/>
</dbReference>
<dbReference type="SUPFAM" id="SSF58104">
    <property type="entry name" value="Methyl-accepting chemotaxis protein (MCP) signaling domain"/>
    <property type="match status" value="1"/>
</dbReference>
<gene>
    <name evidence="8" type="ORF">HMF8227_01067</name>
</gene>
<dbReference type="GO" id="GO:0007165">
    <property type="term" value="P:signal transduction"/>
    <property type="evidence" value="ECO:0007669"/>
    <property type="project" value="UniProtKB-KW"/>
</dbReference>
<protein>
    <submittedName>
        <fullName evidence="8">Aerotaxis receptor</fullName>
    </submittedName>
</protein>
<keyword evidence="8" id="KW-0675">Receptor</keyword>
<dbReference type="Proteomes" id="UP000245728">
    <property type="component" value="Chromosome"/>
</dbReference>
<dbReference type="FunFam" id="1.10.287.950:FF:000001">
    <property type="entry name" value="Methyl-accepting chemotaxis sensory transducer"/>
    <property type="match status" value="1"/>
</dbReference>
<name>A0A2S2E1P1_9ALTE</name>
<evidence type="ECO:0000256" key="1">
    <source>
        <dbReference type="ARBA" id="ARBA00004370"/>
    </source>
</evidence>
<keyword evidence="5" id="KW-0472">Membrane</keyword>
<dbReference type="PROSITE" id="PS50112">
    <property type="entry name" value="PAS"/>
    <property type="match status" value="1"/>
</dbReference>
<feature type="domain" description="PAS" evidence="7">
    <location>
        <begin position="25"/>
        <end position="76"/>
    </location>
</feature>
<dbReference type="InterPro" id="IPR013655">
    <property type="entry name" value="PAS_fold_3"/>
</dbReference>
<feature type="transmembrane region" description="Helical" evidence="5">
    <location>
        <begin position="145"/>
        <end position="168"/>
    </location>
</feature>
<dbReference type="InterPro" id="IPR000014">
    <property type="entry name" value="PAS"/>
</dbReference>
<evidence type="ECO:0000256" key="4">
    <source>
        <dbReference type="PROSITE-ProRule" id="PRU00284"/>
    </source>
</evidence>
<dbReference type="CDD" id="cd11386">
    <property type="entry name" value="MCP_signal"/>
    <property type="match status" value="1"/>
</dbReference>
<comment type="similarity">
    <text evidence="3">Belongs to the methyl-accepting chemotaxis (MCP) protein family.</text>
</comment>
<keyword evidence="9" id="KW-1185">Reference proteome</keyword>
<proteinExistence type="inferred from homology"/>
<dbReference type="CDD" id="cd00130">
    <property type="entry name" value="PAS"/>
    <property type="match status" value="1"/>
</dbReference>
<keyword evidence="5" id="KW-1133">Transmembrane helix</keyword>
<comment type="subcellular location">
    <subcellularLocation>
        <location evidence="1">Membrane</location>
    </subcellularLocation>
</comment>
<sequence length="526" mass="57866">MRHDVHVTQQCISLSDTTNILSTTDLKGKITHVNDEFISVSGFSREELIGHHHNVVRHPDMPAPVFKAFWQTLKDGRSWMGVVKNRCKNGDHYWVDAFATPIQQSGVTTEYQSVRRKPQAAFVKRAERLYKMFENDASPTIRSRIALFPLIAATFSLPLLAFVLTAIFNTGVLFSLFLSTFFWVAALVGVFYWLRPIRQAIEKAKAVNNDVVARYVYTGQNNEGGDLLLAFQTLEAENAALVGRLNDMSLTLSRSTESLSSAVTQAEAGLDQQLEQIANISQALRTLHNTVTEAADHSRKASDSTANGLAELEKGHSAAHQNEGAVSELNAQISHSVSTIEDVSASSEDIDRILQVILSIAEQTNLLALNASIEAARAGEHGRGFSVVADEVRALATRTQESTAEIQNVIHTLQSRVSDAVRTMKISQEKTATSVQLSLTSKKVLGQCSEQFQVIANMSQQIADIVAEQGQNAQQMNLSAEQLQSIGNDNREASSLVAQVCAETKRISQRLDQLTNQFWSKQTRSA</sequence>
<dbReference type="SUPFAM" id="SSF55785">
    <property type="entry name" value="PYP-like sensor domain (PAS domain)"/>
    <property type="match status" value="1"/>
</dbReference>
<dbReference type="GO" id="GO:0006935">
    <property type="term" value="P:chemotaxis"/>
    <property type="evidence" value="ECO:0007669"/>
    <property type="project" value="UniProtKB-ARBA"/>
</dbReference>
<dbReference type="GO" id="GO:0016020">
    <property type="term" value="C:membrane"/>
    <property type="evidence" value="ECO:0007669"/>
    <property type="project" value="UniProtKB-SubCell"/>
</dbReference>
<dbReference type="KEGG" id="salh:HMF8227_01067"/>
<evidence type="ECO:0000256" key="3">
    <source>
        <dbReference type="ARBA" id="ARBA00029447"/>
    </source>
</evidence>
<evidence type="ECO:0000259" key="7">
    <source>
        <dbReference type="PROSITE" id="PS50112"/>
    </source>
</evidence>
<evidence type="ECO:0000256" key="2">
    <source>
        <dbReference type="ARBA" id="ARBA00023224"/>
    </source>
</evidence>
<dbReference type="PANTHER" id="PTHR32089">
    <property type="entry name" value="METHYL-ACCEPTING CHEMOTAXIS PROTEIN MCPB"/>
    <property type="match status" value="1"/>
</dbReference>
<organism evidence="8 9">
    <name type="scientific">Saliniradius amylolyticus</name>
    <dbReference type="NCBI Taxonomy" id="2183582"/>
    <lineage>
        <taxon>Bacteria</taxon>
        <taxon>Pseudomonadati</taxon>
        <taxon>Pseudomonadota</taxon>
        <taxon>Gammaproteobacteria</taxon>
        <taxon>Alteromonadales</taxon>
        <taxon>Alteromonadaceae</taxon>
        <taxon>Saliniradius</taxon>
    </lineage>
</organism>
<keyword evidence="2 4" id="KW-0807">Transducer</keyword>
<dbReference type="SMART" id="SM00283">
    <property type="entry name" value="MA"/>
    <property type="match status" value="1"/>
</dbReference>